<dbReference type="Proteomes" id="UP000587760">
    <property type="component" value="Unassembled WGS sequence"/>
</dbReference>
<proteinExistence type="inferred from homology"/>
<protein>
    <submittedName>
        <fullName evidence="5">Polygalacturonase</fullName>
    </submittedName>
</protein>
<dbReference type="PROSITE" id="PS00502">
    <property type="entry name" value="POLYGALACTURONASE"/>
    <property type="match status" value="1"/>
</dbReference>
<evidence type="ECO:0000256" key="3">
    <source>
        <dbReference type="ARBA" id="ARBA00023295"/>
    </source>
</evidence>
<dbReference type="GO" id="GO:0005975">
    <property type="term" value="P:carbohydrate metabolic process"/>
    <property type="evidence" value="ECO:0007669"/>
    <property type="project" value="InterPro"/>
</dbReference>
<evidence type="ECO:0000313" key="6">
    <source>
        <dbReference type="Proteomes" id="UP000587760"/>
    </source>
</evidence>
<dbReference type="Pfam" id="PF00295">
    <property type="entry name" value="Glyco_hydro_28"/>
    <property type="match status" value="1"/>
</dbReference>
<dbReference type="InterPro" id="IPR000743">
    <property type="entry name" value="Glyco_hydro_28"/>
</dbReference>
<evidence type="ECO:0000313" key="5">
    <source>
        <dbReference type="EMBL" id="MBB6481225.1"/>
    </source>
</evidence>
<comment type="caution">
    <text evidence="5">The sequence shown here is derived from an EMBL/GenBank/DDBJ whole genome shotgun (WGS) entry which is preliminary data.</text>
</comment>
<dbReference type="SUPFAM" id="SSF51126">
    <property type="entry name" value="Pectin lyase-like"/>
    <property type="match status" value="1"/>
</dbReference>
<dbReference type="PANTHER" id="PTHR31339">
    <property type="entry name" value="PECTIN LYASE-RELATED"/>
    <property type="match status" value="1"/>
</dbReference>
<dbReference type="InterPro" id="IPR012334">
    <property type="entry name" value="Pectin_lyas_fold"/>
</dbReference>
<dbReference type="InterPro" id="IPR011050">
    <property type="entry name" value="Pectin_lyase_fold/virulence"/>
</dbReference>
<dbReference type="InterPro" id="IPR006626">
    <property type="entry name" value="PbH1"/>
</dbReference>
<dbReference type="PANTHER" id="PTHR31339:SF9">
    <property type="entry name" value="PLASMIN AND FIBRONECTIN-BINDING PROTEIN A"/>
    <property type="match status" value="1"/>
</dbReference>
<keyword evidence="2 4" id="KW-0378">Hydrolase</keyword>
<keyword evidence="3 4" id="KW-0326">Glycosidase</keyword>
<evidence type="ECO:0000256" key="4">
    <source>
        <dbReference type="RuleBase" id="RU361169"/>
    </source>
</evidence>
<dbReference type="RefSeq" id="WP_184747464.1">
    <property type="nucleotide sequence ID" value="NZ_JACHGJ010000005.1"/>
</dbReference>
<gene>
    <name evidence="5" type="ORF">HNR50_002898</name>
</gene>
<evidence type="ECO:0000256" key="1">
    <source>
        <dbReference type="ARBA" id="ARBA00008834"/>
    </source>
</evidence>
<dbReference type="GO" id="GO:0004650">
    <property type="term" value="F:polygalacturonase activity"/>
    <property type="evidence" value="ECO:0007669"/>
    <property type="project" value="InterPro"/>
</dbReference>
<dbReference type="SMART" id="SM00710">
    <property type="entry name" value="PbH1"/>
    <property type="match status" value="5"/>
</dbReference>
<organism evidence="5 6">
    <name type="scientific">Spirochaeta isovalerica</name>
    <dbReference type="NCBI Taxonomy" id="150"/>
    <lineage>
        <taxon>Bacteria</taxon>
        <taxon>Pseudomonadati</taxon>
        <taxon>Spirochaetota</taxon>
        <taxon>Spirochaetia</taxon>
        <taxon>Spirochaetales</taxon>
        <taxon>Spirochaetaceae</taxon>
        <taxon>Spirochaeta</taxon>
    </lineage>
</organism>
<evidence type="ECO:0000256" key="2">
    <source>
        <dbReference type="ARBA" id="ARBA00022801"/>
    </source>
</evidence>
<comment type="similarity">
    <text evidence="1 4">Belongs to the glycosyl hydrolase 28 family.</text>
</comment>
<name>A0A841RB89_9SPIO</name>
<reference evidence="5 6" key="1">
    <citation type="submission" date="2020-08" db="EMBL/GenBank/DDBJ databases">
        <title>Genomic Encyclopedia of Type Strains, Phase IV (KMG-IV): sequencing the most valuable type-strain genomes for metagenomic binning, comparative biology and taxonomic classification.</title>
        <authorList>
            <person name="Goeker M."/>
        </authorList>
    </citation>
    <scope>NUCLEOTIDE SEQUENCE [LARGE SCALE GENOMIC DNA]</scope>
    <source>
        <strain evidence="5 6">DSM 2461</strain>
    </source>
</reference>
<dbReference type="Gene3D" id="2.160.20.10">
    <property type="entry name" value="Single-stranded right-handed beta-helix, Pectin lyase-like"/>
    <property type="match status" value="1"/>
</dbReference>
<sequence>MKEFVVNPTETGDLSKLQRLMDSLKGQDGRIILKPGQHYSGPLKIPSHINLHLDEGAELLFSDDFSLCPAVLTRWEGTECYALRALIFAEDSSGITISGRGTINGQGARWWSSYRNMRKGLVSREVKEVQERLIPLNREIGGGSGGGGRETGFLRPSLIQFKNCSGIRIEGVTLKNSPFWNTHILYSRDVALENLSFINPYDAPNSDGLDIDSSENVTVDGCRFDVGDDCLCLKSGMDADGIRVGKPTAHVNVKNCSMEHGHGAVVIGSETSGGISHITVENCRMRGTDRGIRVKTRRGRGGTVENIRLKNLEMDGVSAPIVMNMYYRCGAGEDEAERLASLEIPEIIERTSTPVIRDIVIENIHAKNIRSAAAFFLGLPESPIERISITGFTAESEEDRPIEEPAMDLFHTKTASPAIMRAFVRNSHFIDIKIDGQTENILKPIFQEIDE</sequence>
<dbReference type="InterPro" id="IPR051801">
    <property type="entry name" value="GH28_Enzymes"/>
</dbReference>
<dbReference type="EMBL" id="JACHGJ010000005">
    <property type="protein sequence ID" value="MBB6481225.1"/>
    <property type="molecule type" value="Genomic_DNA"/>
</dbReference>
<keyword evidence="6" id="KW-1185">Reference proteome</keyword>
<accession>A0A841RB89</accession>
<dbReference type="AlphaFoldDB" id="A0A841RB89"/>